<sequence>MTINLLLFTMALFTLQSCTEACTCLPSLPDNAQAEKYAKDRNINSFCTYTLIYSNCQVSNIKVNPRCKKITPLPIIHIRELKQSFAIQESLIGFKCAPNGLLFSDEFKNKYKNFDFYKNIMKKTVTGLAIYPFK</sequence>
<evidence type="ECO:0000313" key="3">
    <source>
        <dbReference type="Proteomes" id="UP000494206"/>
    </source>
</evidence>
<accession>A0A8S1EUX8</accession>
<name>A0A8S1EUX8_9PELO</name>
<dbReference type="AlphaFoldDB" id="A0A8S1EUX8"/>
<keyword evidence="1" id="KW-0732">Signal</keyword>
<evidence type="ECO:0000313" key="2">
    <source>
        <dbReference type="EMBL" id="CAB3401742.1"/>
    </source>
</evidence>
<evidence type="ECO:0008006" key="4">
    <source>
        <dbReference type="Google" id="ProtNLM"/>
    </source>
</evidence>
<organism evidence="2 3">
    <name type="scientific">Caenorhabditis bovis</name>
    <dbReference type="NCBI Taxonomy" id="2654633"/>
    <lineage>
        <taxon>Eukaryota</taxon>
        <taxon>Metazoa</taxon>
        <taxon>Ecdysozoa</taxon>
        <taxon>Nematoda</taxon>
        <taxon>Chromadorea</taxon>
        <taxon>Rhabditida</taxon>
        <taxon>Rhabditina</taxon>
        <taxon>Rhabditomorpha</taxon>
        <taxon>Rhabditoidea</taxon>
        <taxon>Rhabditidae</taxon>
        <taxon>Peloderinae</taxon>
        <taxon>Caenorhabditis</taxon>
    </lineage>
</organism>
<keyword evidence="3" id="KW-1185">Reference proteome</keyword>
<feature type="signal peptide" evidence="1">
    <location>
        <begin position="1"/>
        <end position="21"/>
    </location>
</feature>
<proteinExistence type="predicted"/>
<reference evidence="2 3" key="1">
    <citation type="submission" date="2020-04" db="EMBL/GenBank/DDBJ databases">
        <authorList>
            <person name="Laetsch R D."/>
            <person name="Stevens L."/>
            <person name="Kumar S."/>
            <person name="Blaxter L. M."/>
        </authorList>
    </citation>
    <scope>NUCLEOTIDE SEQUENCE [LARGE SCALE GENOMIC DNA]</scope>
</reference>
<protein>
    <recommendedName>
        <fullName evidence="4">DUF19 domain-containing protein</fullName>
    </recommendedName>
</protein>
<gene>
    <name evidence="2" type="ORF">CBOVIS_LOCUS4445</name>
</gene>
<comment type="caution">
    <text evidence="2">The sequence shown here is derived from an EMBL/GenBank/DDBJ whole genome shotgun (WGS) entry which is preliminary data.</text>
</comment>
<feature type="chain" id="PRO_5035732761" description="DUF19 domain-containing protein" evidence="1">
    <location>
        <begin position="22"/>
        <end position="134"/>
    </location>
</feature>
<evidence type="ECO:0000256" key="1">
    <source>
        <dbReference type="SAM" id="SignalP"/>
    </source>
</evidence>
<dbReference type="EMBL" id="CADEPM010000003">
    <property type="protein sequence ID" value="CAB3401742.1"/>
    <property type="molecule type" value="Genomic_DNA"/>
</dbReference>
<dbReference type="Proteomes" id="UP000494206">
    <property type="component" value="Unassembled WGS sequence"/>
</dbReference>